<proteinExistence type="predicted"/>
<reference evidence="2 3" key="1">
    <citation type="journal article" date="2002" name="Proc. Natl. Acad. Sci. U.S.A.">
        <title>The complete genome sequence of Chlorobium tepidum TLS, a photosynthetic, anaerobic, green-sulfur bacterium.</title>
        <authorList>
            <person name="Eisen J.A."/>
            <person name="Nelson K.E."/>
            <person name="Paulsen I.T."/>
            <person name="Heidelberg J.F."/>
            <person name="Wu M."/>
            <person name="Dodson R.J."/>
            <person name="Deboy R."/>
            <person name="Gwinn M.L."/>
            <person name="Nelson W.C."/>
            <person name="Haft D.H."/>
            <person name="Hickey E.K."/>
            <person name="Peterson J.D."/>
            <person name="Durkin A.S."/>
            <person name="Kolonay J.L."/>
            <person name="Yang F."/>
            <person name="Holt I."/>
            <person name="Umayam L.A."/>
            <person name="Mason T."/>
            <person name="Brenner M."/>
            <person name="Shea T.P."/>
            <person name="Parksey D."/>
            <person name="Nierman W.C."/>
            <person name="Feldblyum T.V."/>
            <person name="Hansen C.L."/>
            <person name="Craven M.B."/>
            <person name="Radune D."/>
            <person name="Vamathevan J."/>
            <person name="Khouri H."/>
            <person name="White O."/>
            <person name="Gruber T.M."/>
            <person name="Ketchum K.A."/>
            <person name="Venter J.C."/>
            <person name="Tettelin H."/>
            <person name="Bryant D.A."/>
            <person name="Fraser C.M."/>
        </authorList>
    </citation>
    <scope>NUCLEOTIDE SEQUENCE [LARGE SCALE GENOMIC DNA]</scope>
    <source>
        <strain evidence="3">ATCC 49652 / DSM 12025 / NBRC 103806 / TLS</strain>
    </source>
</reference>
<feature type="transmembrane region" description="Helical" evidence="1">
    <location>
        <begin position="12"/>
        <end position="33"/>
    </location>
</feature>
<dbReference type="Proteomes" id="UP000001007">
    <property type="component" value="Chromosome"/>
</dbReference>
<evidence type="ECO:0000313" key="2">
    <source>
        <dbReference type="EMBL" id="AAM72232.1"/>
    </source>
</evidence>
<sequence>MFFIGYYIQIYGLLYMYLMSRITFLLDFIYLMFL</sequence>
<accession>Q8KDP8</accession>
<dbReference type="STRING" id="194439.CT0997"/>
<keyword evidence="3" id="KW-1185">Reference proteome</keyword>
<dbReference type="KEGG" id="cte:CT0997"/>
<name>Q8KDP8_CHLTE</name>
<evidence type="ECO:0000313" key="3">
    <source>
        <dbReference type="Proteomes" id="UP000001007"/>
    </source>
</evidence>
<evidence type="ECO:0000256" key="1">
    <source>
        <dbReference type="SAM" id="Phobius"/>
    </source>
</evidence>
<dbReference type="EnsemblBacteria" id="AAM72232">
    <property type="protein sequence ID" value="AAM72232"/>
    <property type="gene ID" value="CT0997"/>
</dbReference>
<dbReference type="EMBL" id="AE006470">
    <property type="protein sequence ID" value="AAM72232.1"/>
    <property type="molecule type" value="Genomic_DNA"/>
</dbReference>
<dbReference type="AlphaFoldDB" id="Q8KDP8"/>
<protein>
    <submittedName>
        <fullName evidence="2">Uncharacterized protein</fullName>
    </submittedName>
</protein>
<gene>
    <name evidence="2" type="ordered locus">CT0997</name>
</gene>
<keyword evidence="1" id="KW-0812">Transmembrane</keyword>
<dbReference type="HOGENOM" id="CLU_3372840_0_0_10"/>
<keyword evidence="1" id="KW-0472">Membrane</keyword>
<organism evidence="2 3">
    <name type="scientific">Chlorobaculum tepidum (strain ATCC 49652 / DSM 12025 / NBRC 103806 / TLS)</name>
    <name type="common">Chlorobium tepidum</name>
    <dbReference type="NCBI Taxonomy" id="194439"/>
    <lineage>
        <taxon>Bacteria</taxon>
        <taxon>Pseudomonadati</taxon>
        <taxon>Chlorobiota</taxon>
        <taxon>Chlorobiia</taxon>
        <taxon>Chlorobiales</taxon>
        <taxon>Chlorobiaceae</taxon>
        <taxon>Chlorobaculum</taxon>
    </lineage>
</organism>
<keyword evidence="1" id="KW-1133">Transmembrane helix</keyword>